<evidence type="ECO:0000256" key="2">
    <source>
        <dbReference type="ARBA" id="ARBA00023015"/>
    </source>
</evidence>
<dbReference type="PRINTS" id="PR00039">
    <property type="entry name" value="HTHLYSR"/>
</dbReference>
<keyword evidence="2" id="KW-0805">Transcription regulation</keyword>
<evidence type="ECO:0000256" key="4">
    <source>
        <dbReference type="ARBA" id="ARBA00023163"/>
    </source>
</evidence>
<name>D5SJC5_STRCL</name>
<evidence type="ECO:0000256" key="1">
    <source>
        <dbReference type="ARBA" id="ARBA00009437"/>
    </source>
</evidence>
<dbReference type="GO" id="GO:0032993">
    <property type="term" value="C:protein-DNA complex"/>
    <property type="evidence" value="ECO:0007669"/>
    <property type="project" value="TreeGrafter"/>
</dbReference>
<dbReference type="GO" id="GO:0003700">
    <property type="term" value="F:DNA-binding transcription factor activity"/>
    <property type="evidence" value="ECO:0007669"/>
    <property type="project" value="InterPro"/>
</dbReference>
<proteinExistence type="inferred from homology"/>
<reference evidence="7 8" key="1">
    <citation type="journal article" date="2010" name="Genome Biol. Evol.">
        <title>The sequence of a 1.8-mb bacterial linear plasmid reveals a rich evolutionary reservoir of secondary metabolic pathways.</title>
        <authorList>
            <person name="Medema M.H."/>
            <person name="Trefzer A."/>
            <person name="Kovalchuk A."/>
            <person name="van den Berg M."/>
            <person name="Mueller U."/>
            <person name="Heijne W."/>
            <person name="Wu L."/>
            <person name="Alam M.T."/>
            <person name="Ronning C.M."/>
            <person name="Nierman W.C."/>
            <person name="Bovenberg R.A.L."/>
            <person name="Breitling R."/>
            <person name="Takano E."/>
        </authorList>
    </citation>
    <scope>NUCLEOTIDE SEQUENCE [LARGE SCALE GENOMIC DNA]</scope>
    <source>
        <strain evidence="8">ATCC 27064 / DSM 738 / JCM 4710 / NBRC 13307 / NCIMB 12785 / NRRL 3585 / VKM Ac-602</strain>
        <plasmid evidence="7">pSCL4</plasmid>
    </source>
</reference>
<dbReference type="Gene3D" id="1.10.10.10">
    <property type="entry name" value="Winged helix-like DNA-binding domain superfamily/Winged helix DNA-binding domain"/>
    <property type="match status" value="1"/>
</dbReference>
<dbReference type="InterPro" id="IPR005119">
    <property type="entry name" value="LysR_subst-bd"/>
</dbReference>
<dbReference type="InterPro" id="IPR036390">
    <property type="entry name" value="WH_DNA-bd_sf"/>
</dbReference>
<dbReference type="InterPro" id="IPR036388">
    <property type="entry name" value="WH-like_DNA-bd_sf"/>
</dbReference>
<dbReference type="PANTHER" id="PTHR30346">
    <property type="entry name" value="TRANSCRIPTIONAL DUAL REGULATOR HCAR-RELATED"/>
    <property type="match status" value="1"/>
</dbReference>
<dbReference type="eggNOG" id="COG0583">
    <property type="taxonomic scope" value="Bacteria"/>
</dbReference>
<geneLocation type="plasmid" evidence="7 8">
    <name>pSCL4</name>
</geneLocation>
<sequence length="439" mass="46680">MRAPVGFETSTGWSRPAPSGSGLPKAPRVEHRQPPAPGTPCGVPPSRTGRLPAPAGVRGAGAATARRTTGPAARPLPFPCVPFPFIRPSRPSVLSVLSVPFRDSDHGMTPAPDATTSPAAPLRVTAPGPRQRRLPVHQGPPPAVARIDTAGVSSPVMELRTLRYFVAVAEELHFGRAAARLHMSQPPLSRAIKQLESGLGTPLLRRSAAGVTLTPAGATLLTEARTLLARADRIRVRVAAAAGTAVLTVGLLGDSTDRGAQRLAAAYRLRHPDVEVRIRETDLTDPTCGLRAGLVDVALTRAPFDETGLTVHKLRADPVGAVLRADDPLARRDHLELADLAARRWFRFPDGTDPLWLSYWNGGEPREGPVVRGVQECVQAVLWNGTVGMAPLGHELSGELAVVPLTDMEPSLVVAAWNEGDANPLIRPFVRLATAAYRH</sequence>
<dbReference type="SUPFAM" id="SSF53850">
    <property type="entry name" value="Periplasmic binding protein-like II"/>
    <property type="match status" value="1"/>
</dbReference>
<dbReference type="Gene3D" id="3.40.190.10">
    <property type="entry name" value="Periplasmic binding protein-like II"/>
    <property type="match status" value="2"/>
</dbReference>
<keyword evidence="4" id="KW-0804">Transcription</keyword>
<dbReference type="EMBL" id="CM000914">
    <property type="protein sequence ID" value="EFG04018.2"/>
    <property type="molecule type" value="Genomic_DNA"/>
</dbReference>
<protein>
    <submittedName>
        <fullName evidence="7">HTH-type transcriptional regulator alsR</fullName>
    </submittedName>
</protein>
<dbReference type="InterPro" id="IPR000847">
    <property type="entry name" value="LysR_HTH_N"/>
</dbReference>
<evidence type="ECO:0000256" key="3">
    <source>
        <dbReference type="ARBA" id="ARBA00023125"/>
    </source>
</evidence>
<evidence type="ECO:0000256" key="5">
    <source>
        <dbReference type="SAM" id="MobiDB-lite"/>
    </source>
</evidence>
<dbReference type="Proteomes" id="UP000002357">
    <property type="component" value="Plasmid pSCL4"/>
</dbReference>
<evidence type="ECO:0000259" key="6">
    <source>
        <dbReference type="PROSITE" id="PS50931"/>
    </source>
</evidence>
<organism evidence="7 8">
    <name type="scientific">Streptomyces clavuligerus</name>
    <dbReference type="NCBI Taxonomy" id="1901"/>
    <lineage>
        <taxon>Bacteria</taxon>
        <taxon>Bacillati</taxon>
        <taxon>Actinomycetota</taxon>
        <taxon>Actinomycetes</taxon>
        <taxon>Kitasatosporales</taxon>
        <taxon>Streptomycetaceae</taxon>
        <taxon>Streptomyces</taxon>
    </lineage>
</organism>
<dbReference type="PANTHER" id="PTHR30346:SF0">
    <property type="entry name" value="HCA OPERON TRANSCRIPTIONAL ACTIVATOR HCAR"/>
    <property type="match status" value="1"/>
</dbReference>
<feature type="region of interest" description="Disordered" evidence="5">
    <location>
        <begin position="1"/>
        <end position="57"/>
    </location>
</feature>
<accession>D5SJC5</accession>
<dbReference type="GO" id="GO:0003677">
    <property type="term" value="F:DNA binding"/>
    <property type="evidence" value="ECO:0007669"/>
    <property type="project" value="UniProtKB-KW"/>
</dbReference>
<comment type="similarity">
    <text evidence="1">Belongs to the LysR transcriptional regulatory family.</text>
</comment>
<dbReference type="Pfam" id="PF03466">
    <property type="entry name" value="LysR_substrate"/>
    <property type="match status" value="1"/>
</dbReference>
<evidence type="ECO:0000313" key="7">
    <source>
        <dbReference type="EMBL" id="EFG04018.2"/>
    </source>
</evidence>
<keyword evidence="7" id="KW-0614">Plasmid</keyword>
<dbReference type="AlphaFoldDB" id="D5SJC5"/>
<gene>
    <name evidence="7" type="ORF">SCLAV_p0528</name>
</gene>
<dbReference type="PROSITE" id="PS50931">
    <property type="entry name" value="HTH_LYSR"/>
    <property type="match status" value="1"/>
</dbReference>
<keyword evidence="3" id="KW-0238">DNA-binding</keyword>
<keyword evidence="8" id="KW-1185">Reference proteome</keyword>
<dbReference type="CDD" id="cd08414">
    <property type="entry name" value="PBP2_LTTR_aromatics_like"/>
    <property type="match status" value="1"/>
</dbReference>
<feature type="compositionally biased region" description="Low complexity" evidence="5">
    <location>
        <begin position="39"/>
        <end position="57"/>
    </location>
</feature>
<dbReference type="FunFam" id="1.10.10.10:FF:000001">
    <property type="entry name" value="LysR family transcriptional regulator"/>
    <property type="match status" value="1"/>
</dbReference>
<feature type="domain" description="HTH lysR-type" evidence="6">
    <location>
        <begin position="157"/>
        <end position="214"/>
    </location>
</feature>
<evidence type="ECO:0000313" key="8">
    <source>
        <dbReference type="Proteomes" id="UP000002357"/>
    </source>
</evidence>
<dbReference type="SUPFAM" id="SSF46785">
    <property type="entry name" value="Winged helix' DNA-binding domain"/>
    <property type="match status" value="1"/>
</dbReference>
<dbReference type="Pfam" id="PF00126">
    <property type="entry name" value="HTH_1"/>
    <property type="match status" value="1"/>
</dbReference>